<gene>
    <name evidence="1" type="ORF">GLOINDRAFT_94806</name>
</gene>
<dbReference type="HOGENOM" id="CLU_829345_0_0_1"/>
<name>U9U7P9_RHIID</name>
<protein>
    <recommendedName>
        <fullName evidence="2">BED-type domain-containing protein</fullName>
    </recommendedName>
</protein>
<dbReference type="AlphaFoldDB" id="U9U7P9"/>
<dbReference type="VEuPathDB" id="FungiDB:RhiirFUN_007273"/>
<dbReference type="EMBL" id="KI281715">
    <property type="protein sequence ID" value="ESA15702.1"/>
    <property type="molecule type" value="Genomic_DNA"/>
</dbReference>
<proteinExistence type="predicted"/>
<organism evidence="1">
    <name type="scientific">Rhizophagus irregularis (strain DAOM 181602 / DAOM 197198 / MUCL 43194)</name>
    <name type="common">Arbuscular mycorrhizal fungus</name>
    <name type="synonym">Glomus intraradices</name>
    <dbReference type="NCBI Taxonomy" id="747089"/>
    <lineage>
        <taxon>Eukaryota</taxon>
        <taxon>Fungi</taxon>
        <taxon>Fungi incertae sedis</taxon>
        <taxon>Mucoromycota</taxon>
        <taxon>Glomeromycotina</taxon>
        <taxon>Glomeromycetes</taxon>
        <taxon>Glomerales</taxon>
        <taxon>Glomeraceae</taxon>
        <taxon>Rhizophagus</taxon>
    </lineage>
</organism>
<accession>U9U7P9</accession>
<evidence type="ECO:0000313" key="1">
    <source>
        <dbReference type="EMBL" id="ESA15702.1"/>
    </source>
</evidence>
<evidence type="ECO:0008006" key="2">
    <source>
        <dbReference type="Google" id="ProtNLM"/>
    </source>
</evidence>
<dbReference type="VEuPathDB" id="FungiDB:RhiirFUN_007272"/>
<reference evidence="1" key="1">
    <citation type="submission" date="2013-07" db="EMBL/GenBank/DDBJ databases">
        <title>The genome of an arbuscular mycorrhizal fungus provides insights into the evolution of the oldest plant symbiosis.</title>
        <authorList>
            <consortium name="DOE Joint Genome Institute"/>
            <person name="Tisserant E."/>
            <person name="Malbreil M."/>
            <person name="Kuo A."/>
            <person name="Kohler A."/>
            <person name="Symeonidi A."/>
            <person name="Balestrini R."/>
            <person name="Charron P."/>
            <person name="Duensing N."/>
            <person name="Frei-dit-Frey N."/>
            <person name="Gianinazzi-Pearson V."/>
            <person name="Gilbert B."/>
            <person name="Handa Y."/>
            <person name="Hijri M."/>
            <person name="Kaul R."/>
            <person name="Kawaguchi M."/>
            <person name="Krajinski F."/>
            <person name="Lammers P."/>
            <person name="Lapierre D."/>
            <person name="Masclaux F.G."/>
            <person name="Murat C."/>
            <person name="Morin E."/>
            <person name="Ndikumana S."/>
            <person name="Pagni M."/>
            <person name="Petitpierre D."/>
            <person name="Requena N."/>
            <person name="Rosikiewicz P."/>
            <person name="Riley R."/>
            <person name="Saito K."/>
            <person name="San Clemente H."/>
            <person name="Shapiro H."/>
            <person name="van Tuinen D."/>
            <person name="Becard G."/>
            <person name="Bonfante P."/>
            <person name="Paszkowski U."/>
            <person name="Shachar-Hill Y."/>
            <person name="Young J.P."/>
            <person name="Sanders I.R."/>
            <person name="Henrissat B."/>
            <person name="Rensing S.A."/>
            <person name="Grigoriev I.V."/>
            <person name="Corradi N."/>
            <person name="Roux C."/>
            <person name="Martin F."/>
        </authorList>
    </citation>
    <scope>NUCLEOTIDE SEQUENCE</scope>
    <source>
        <strain evidence="1">DAOM 197198</strain>
    </source>
</reference>
<sequence length="335" mass="38968">MSGEVEPDNDIEIKKGGRPRAVIWNFFIEGPDQGDGHRSAICSACNTTWKRGKASAMERHILLDCKKVKTEVREAIRCIIESRNKSQMSRNTDDDQKTLEEYYDALPLSEEKRIKIELSLIRLFVCCGLSWRLVEHPYFVEFIKELRSAYNLPNRKTLSGTLLDNEILRVNTEIYQLIKKEKNLTLCVGIVEGQFVRISTTAVALWQQMLRIPEILTMVKRNKHKKSEEEIQQILRDADLYEEEEEITLEEIMTEINLEQTAIDDDLEAINDEPLELEEALNLSNSRFLHDASTPYVECDENDDSVDYTNLLMEYDEEGDYNPEELAKMFERFNV</sequence>